<name>A0A8S1H208_9PELO</name>
<evidence type="ECO:0000256" key="1">
    <source>
        <dbReference type="SAM" id="MobiDB-lite"/>
    </source>
</evidence>
<feature type="compositionally biased region" description="Basic and acidic residues" evidence="1">
    <location>
        <begin position="43"/>
        <end position="61"/>
    </location>
</feature>
<reference evidence="2" key="1">
    <citation type="submission" date="2020-10" db="EMBL/GenBank/DDBJ databases">
        <authorList>
            <person name="Kikuchi T."/>
        </authorList>
    </citation>
    <scope>NUCLEOTIDE SEQUENCE</scope>
    <source>
        <strain evidence="2">NKZ352</strain>
    </source>
</reference>
<comment type="caution">
    <text evidence="2">The sequence shown here is derived from an EMBL/GenBank/DDBJ whole genome shotgun (WGS) entry which is preliminary data.</text>
</comment>
<accession>A0A8S1H208</accession>
<dbReference type="Proteomes" id="UP000835052">
    <property type="component" value="Unassembled WGS sequence"/>
</dbReference>
<sequence>MEALSIGRGNPRVYTASVPEPHHHRRARTRNTRRQHISINMAMEKRKTVSRDQAKKEKEPTTEPSQHIIPIDENSTGGYRNKADENSEPKPVVYKNRWAALDFLANCTQDNPKKPLSDCYGDLIAYELMIPHGPPDLEPRPKRRGILAMRREKEKSKRGLPEDLLFKKPYPPGVPAPRKTNVWSNKAYRRLPQKSLWNPYMPPRSMPERPLKGFKTIDDLYL</sequence>
<protein>
    <submittedName>
        <fullName evidence="2">Uncharacterized protein</fullName>
    </submittedName>
</protein>
<dbReference type="EMBL" id="CAJGYM010000010">
    <property type="protein sequence ID" value="CAD6189397.1"/>
    <property type="molecule type" value="Genomic_DNA"/>
</dbReference>
<evidence type="ECO:0000313" key="2">
    <source>
        <dbReference type="EMBL" id="CAD6189397.1"/>
    </source>
</evidence>
<keyword evidence="3" id="KW-1185">Reference proteome</keyword>
<organism evidence="2 3">
    <name type="scientific">Caenorhabditis auriculariae</name>
    <dbReference type="NCBI Taxonomy" id="2777116"/>
    <lineage>
        <taxon>Eukaryota</taxon>
        <taxon>Metazoa</taxon>
        <taxon>Ecdysozoa</taxon>
        <taxon>Nematoda</taxon>
        <taxon>Chromadorea</taxon>
        <taxon>Rhabditida</taxon>
        <taxon>Rhabditina</taxon>
        <taxon>Rhabditomorpha</taxon>
        <taxon>Rhabditoidea</taxon>
        <taxon>Rhabditidae</taxon>
        <taxon>Peloderinae</taxon>
        <taxon>Caenorhabditis</taxon>
    </lineage>
</organism>
<dbReference type="AlphaFoldDB" id="A0A8S1H208"/>
<feature type="compositionally biased region" description="Basic residues" evidence="1">
    <location>
        <begin position="22"/>
        <end position="36"/>
    </location>
</feature>
<feature type="region of interest" description="Disordered" evidence="1">
    <location>
        <begin position="1"/>
        <end position="90"/>
    </location>
</feature>
<evidence type="ECO:0000313" key="3">
    <source>
        <dbReference type="Proteomes" id="UP000835052"/>
    </source>
</evidence>
<proteinExistence type="predicted"/>
<gene>
    <name evidence="2" type="ORF">CAUJ_LOCUS5316</name>
</gene>